<gene>
    <name evidence="2" type="ORF">LTR05_001285</name>
</gene>
<feature type="region of interest" description="Disordered" evidence="1">
    <location>
        <begin position="525"/>
        <end position="570"/>
    </location>
</feature>
<keyword evidence="3" id="KW-1185">Reference proteome</keyword>
<name>A0AAN7T7K2_9EURO</name>
<dbReference type="AlphaFoldDB" id="A0AAN7T7K2"/>
<dbReference type="Proteomes" id="UP001309876">
    <property type="component" value="Unassembled WGS sequence"/>
</dbReference>
<evidence type="ECO:0000313" key="3">
    <source>
        <dbReference type="Proteomes" id="UP001309876"/>
    </source>
</evidence>
<comment type="caution">
    <text evidence="2">The sequence shown here is derived from an EMBL/GenBank/DDBJ whole genome shotgun (WGS) entry which is preliminary data.</text>
</comment>
<proteinExistence type="predicted"/>
<dbReference type="EMBL" id="JAVRRJ010000001">
    <property type="protein sequence ID" value="KAK5091105.1"/>
    <property type="molecule type" value="Genomic_DNA"/>
</dbReference>
<protein>
    <submittedName>
        <fullName evidence="2">Uncharacterized protein</fullName>
    </submittedName>
</protein>
<sequence length="570" mass="65881">MPPTLRPTRGGFEVGIDDFLDNFDPDDPEAIRDWEERYGDVDDDALFRSGSASLQQRQDLHLRLFLKSMKAYSARYDENYKDLTDDQIMDQEIRSASKETVLRNVRICLRDACFFTRGRAMQDNRPRYQTLIQHRNSMLFWVRREIPSDREFLNVANQTLQNVARRWGINKTRKVKTYMGHHELKQLIDYDTAKSPSMAVTESHHLAWCLGLICGVRPGSIGWSKNWPHQFLTFNEVQISRGHQRGVFNAKITFLYLKGDRDTMKAQDGLTFSVNGATSSDFLTASIPHRLLIMLLRRGGLQDHATLESLLQGNEHEVRVKSDFPGKPVCRAAGPRGLSITEAAVSGRSLSTFLADHAVQAGYPLGITMYSWRRKAATTWTRDLGHDVARQLMGHDLNSHTLEQYYEQGLYDRPVFEIAMRLDTQWAQVRLQEQSSEILRRMEVMETKRLRGAFVDRRVNEVLNENDEYQQAKQASNLKAMRLLERRARRLVTKFFMELRRREEALKRPGELVNRIRNAARNKLRNQATVSAAQRQPQQPVVQTPPTGTPAQRTLQGQDQSRTKCRNQHR</sequence>
<organism evidence="2 3">
    <name type="scientific">Lithohypha guttulata</name>
    <dbReference type="NCBI Taxonomy" id="1690604"/>
    <lineage>
        <taxon>Eukaryota</taxon>
        <taxon>Fungi</taxon>
        <taxon>Dikarya</taxon>
        <taxon>Ascomycota</taxon>
        <taxon>Pezizomycotina</taxon>
        <taxon>Eurotiomycetes</taxon>
        <taxon>Chaetothyriomycetidae</taxon>
        <taxon>Chaetothyriales</taxon>
        <taxon>Trichomeriaceae</taxon>
        <taxon>Lithohypha</taxon>
    </lineage>
</organism>
<accession>A0AAN7T7K2</accession>
<feature type="compositionally biased region" description="Low complexity" evidence="1">
    <location>
        <begin position="530"/>
        <end position="552"/>
    </location>
</feature>
<reference evidence="2 3" key="1">
    <citation type="submission" date="2023-08" db="EMBL/GenBank/DDBJ databases">
        <title>Black Yeasts Isolated from many extreme environments.</title>
        <authorList>
            <person name="Coleine C."/>
            <person name="Stajich J.E."/>
            <person name="Selbmann L."/>
        </authorList>
    </citation>
    <scope>NUCLEOTIDE SEQUENCE [LARGE SCALE GENOMIC DNA]</scope>
    <source>
        <strain evidence="2 3">CCFEE 5910</strain>
    </source>
</reference>
<evidence type="ECO:0000256" key="1">
    <source>
        <dbReference type="SAM" id="MobiDB-lite"/>
    </source>
</evidence>
<evidence type="ECO:0000313" key="2">
    <source>
        <dbReference type="EMBL" id="KAK5091105.1"/>
    </source>
</evidence>